<dbReference type="EMBL" id="NCKW01011133">
    <property type="protein sequence ID" value="POM64314.1"/>
    <property type="molecule type" value="Genomic_DNA"/>
</dbReference>
<sequence>MTLEITSQDVVMVPGWAFTMWWLVFLAVHLATCGYNMGYAFFYWWLGSTRISQYLVFYRVGMPPDYYRSIATIYFVLSSIHALCILLMVGSSMWLRKFAFTPWREFTKRQNLNDNKVIIKVKMLTRNPSRVNAAIIKGVSTVKAQITNRYGIMGVNGKYFHVILICRELVETTLQTIQAYRMSRLLPSILLNRFYVIGLVLNCWSPVILHALFFQRDEARKRFACLVSDCVLNLLPCMGVTFIVVLSYLGQYDSATTDFGDNPWYNDEWAARALNEFQMVLVMSWSDLASRAIFSLGLLLTTSNMKELLYLDPRSGNRVVAFSDKSLEMPRRLEVKSSLKPPDLPSVRLLPKNDAGKHNIQILQTCSGIHNARNTCIILRMGRFHTELAHPIFHTSFVTTMHITSKALGSIKANLLLSVSRLSSVGHIWAARRN</sequence>
<keyword evidence="1" id="KW-1133">Transmembrane helix</keyword>
<reference evidence="2 3" key="1">
    <citation type="journal article" date="2017" name="Genome Biol. Evol.">
        <title>Phytophthora megakarya and P. palmivora, closely related causal agents of cacao black pod rot, underwent increases in genome sizes and gene numbers by different mechanisms.</title>
        <authorList>
            <person name="Ali S.S."/>
            <person name="Shao J."/>
            <person name="Lary D.J."/>
            <person name="Kronmiller B."/>
            <person name="Shen D."/>
            <person name="Strem M.D."/>
            <person name="Amoako-Attah I."/>
            <person name="Akrofi A.Y."/>
            <person name="Begoude B.A."/>
            <person name="Ten Hoopen G.M."/>
            <person name="Coulibaly K."/>
            <person name="Kebe B.I."/>
            <person name="Melnick R.L."/>
            <person name="Guiltinan M.J."/>
            <person name="Tyler B.M."/>
            <person name="Meinhardt L.W."/>
            <person name="Bailey B.A."/>
        </authorList>
    </citation>
    <scope>NUCLEOTIDE SEQUENCE [LARGE SCALE GENOMIC DNA]</scope>
    <source>
        <strain evidence="3">sbr112.9</strain>
    </source>
</reference>
<name>A0A2P4XFL2_9STRA</name>
<feature type="transmembrane region" description="Helical" evidence="1">
    <location>
        <begin position="226"/>
        <end position="249"/>
    </location>
</feature>
<feature type="transmembrane region" description="Helical" evidence="1">
    <location>
        <begin position="20"/>
        <end position="46"/>
    </location>
</feature>
<feature type="transmembrane region" description="Helical" evidence="1">
    <location>
        <begin position="66"/>
        <end position="89"/>
    </location>
</feature>
<dbReference type="Proteomes" id="UP000237271">
    <property type="component" value="Unassembled WGS sequence"/>
</dbReference>
<keyword evidence="1" id="KW-0812">Transmembrane</keyword>
<evidence type="ECO:0008006" key="4">
    <source>
        <dbReference type="Google" id="ProtNLM"/>
    </source>
</evidence>
<keyword evidence="3" id="KW-1185">Reference proteome</keyword>
<dbReference type="OrthoDB" id="127325at2759"/>
<comment type="caution">
    <text evidence="2">The sequence shown here is derived from an EMBL/GenBank/DDBJ whole genome shotgun (WGS) entry which is preliminary data.</text>
</comment>
<gene>
    <name evidence="2" type="ORF">PHPALM_20176</name>
</gene>
<accession>A0A2P4XFL2</accession>
<keyword evidence="1" id="KW-0472">Membrane</keyword>
<evidence type="ECO:0000256" key="1">
    <source>
        <dbReference type="SAM" id="Phobius"/>
    </source>
</evidence>
<evidence type="ECO:0000313" key="2">
    <source>
        <dbReference type="EMBL" id="POM64314.1"/>
    </source>
</evidence>
<dbReference type="AlphaFoldDB" id="A0A2P4XFL2"/>
<feature type="transmembrane region" description="Helical" evidence="1">
    <location>
        <begin position="194"/>
        <end position="214"/>
    </location>
</feature>
<evidence type="ECO:0000313" key="3">
    <source>
        <dbReference type="Proteomes" id="UP000237271"/>
    </source>
</evidence>
<organism evidence="2 3">
    <name type="scientific">Phytophthora palmivora</name>
    <dbReference type="NCBI Taxonomy" id="4796"/>
    <lineage>
        <taxon>Eukaryota</taxon>
        <taxon>Sar</taxon>
        <taxon>Stramenopiles</taxon>
        <taxon>Oomycota</taxon>
        <taxon>Peronosporomycetes</taxon>
        <taxon>Peronosporales</taxon>
        <taxon>Peronosporaceae</taxon>
        <taxon>Phytophthora</taxon>
    </lineage>
</organism>
<protein>
    <recommendedName>
        <fullName evidence="4">Transmembrane protein</fullName>
    </recommendedName>
</protein>
<proteinExistence type="predicted"/>